<evidence type="ECO:0000256" key="7">
    <source>
        <dbReference type="SAM" id="MobiDB-lite"/>
    </source>
</evidence>
<name>A0A9W7GJ29_9STRA</name>
<evidence type="ECO:0000256" key="5">
    <source>
        <dbReference type="ARBA" id="ARBA00023049"/>
    </source>
</evidence>
<evidence type="ECO:0000256" key="6">
    <source>
        <dbReference type="RuleBase" id="RU364057"/>
    </source>
</evidence>
<comment type="caution">
    <text evidence="8">The sequence shown here is derived from an EMBL/GenBank/DDBJ whole genome shotgun (WGS) entry which is preliminary data.</text>
</comment>
<dbReference type="Pfam" id="PF09768">
    <property type="entry name" value="Peptidase_M76"/>
    <property type="match status" value="1"/>
</dbReference>
<dbReference type="InterPro" id="IPR019165">
    <property type="entry name" value="Peptidase_M76_ATP23"/>
</dbReference>
<keyword evidence="2 6" id="KW-0645">Protease</keyword>
<dbReference type="AlphaFoldDB" id="A0A9W7GJ29"/>
<evidence type="ECO:0000313" key="8">
    <source>
        <dbReference type="EMBL" id="GMI46130.1"/>
    </source>
</evidence>
<dbReference type="GO" id="GO:0033615">
    <property type="term" value="P:mitochondrial proton-transporting ATP synthase complex assembly"/>
    <property type="evidence" value="ECO:0007669"/>
    <property type="project" value="TreeGrafter"/>
</dbReference>
<evidence type="ECO:0000256" key="1">
    <source>
        <dbReference type="ARBA" id="ARBA00009915"/>
    </source>
</evidence>
<dbReference type="GO" id="GO:0046872">
    <property type="term" value="F:metal ion binding"/>
    <property type="evidence" value="ECO:0007669"/>
    <property type="project" value="UniProtKB-KW"/>
</dbReference>
<evidence type="ECO:0000256" key="3">
    <source>
        <dbReference type="ARBA" id="ARBA00022723"/>
    </source>
</evidence>
<comment type="similarity">
    <text evidence="1 6">Belongs to the peptidase M76 family.</text>
</comment>
<dbReference type="EC" id="3.4.24.-" evidence="6"/>
<dbReference type="PANTHER" id="PTHR21711">
    <property type="entry name" value="MITOCHONDRIAL INNER MEMBRANE PROTEASE"/>
    <property type="match status" value="1"/>
</dbReference>
<gene>
    <name evidence="8" type="ORF">TrCOL_g5964</name>
</gene>
<evidence type="ECO:0000256" key="2">
    <source>
        <dbReference type="ARBA" id="ARBA00022670"/>
    </source>
</evidence>
<dbReference type="EMBL" id="BRYA01000283">
    <property type="protein sequence ID" value="GMI46130.1"/>
    <property type="molecule type" value="Genomic_DNA"/>
</dbReference>
<dbReference type="OrthoDB" id="285308at2759"/>
<dbReference type="GO" id="GO:0005739">
    <property type="term" value="C:mitochondrion"/>
    <property type="evidence" value="ECO:0007669"/>
    <property type="project" value="GOC"/>
</dbReference>
<evidence type="ECO:0000313" key="9">
    <source>
        <dbReference type="Proteomes" id="UP001165065"/>
    </source>
</evidence>
<keyword evidence="4 6" id="KW-0378">Hydrolase</keyword>
<reference evidence="9" key="1">
    <citation type="journal article" date="2023" name="Commun. Biol.">
        <title>Genome analysis of Parmales, the sister group of diatoms, reveals the evolutionary specialization of diatoms from phago-mixotrophs to photoautotrophs.</title>
        <authorList>
            <person name="Ban H."/>
            <person name="Sato S."/>
            <person name="Yoshikawa S."/>
            <person name="Yamada K."/>
            <person name="Nakamura Y."/>
            <person name="Ichinomiya M."/>
            <person name="Sato N."/>
            <person name="Blanc-Mathieu R."/>
            <person name="Endo H."/>
            <person name="Kuwata A."/>
            <person name="Ogata H."/>
        </authorList>
    </citation>
    <scope>NUCLEOTIDE SEQUENCE [LARGE SCALE GENOMIC DNA]</scope>
</reference>
<dbReference type="GO" id="GO:0004222">
    <property type="term" value="F:metalloendopeptidase activity"/>
    <property type="evidence" value="ECO:0007669"/>
    <property type="project" value="InterPro"/>
</dbReference>
<accession>A0A9W7GJ29</accession>
<proteinExistence type="inferred from homology"/>
<sequence length="218" mass="23966">MTTTPSACQALCETWKEKLSYRSKTVEFLLNNLEENKCAFNYSTLIQCTECTRPGMGGGFAVNKGKLDKNGKPLTDPSTNASPSDFGGSKNIPASPAVVICSNRVRDYAEFEQTVTHELIHAVDQCRVKDVDWGDLKKHACTEVRASNLSGECGIMTEAMRGNVEFKGGHIKCVKRRAGLSVEGNSNAKSKEEAREAVEGVFGVCYKDTYPFMRHPKL</sequence>
<evidence type="ECO:0000256" key="4">
    <source>
        <dbReference type="ARBA" id="ARBA00022801"/>
    </source>
</evidence>
<keyword evidence="9" id="KW-1185">Reference proteome</keyword>
<dbReference type="Proteomes" id="UP001165065">
    <property type="component" value="Unassembled WGS sequence"/>
</dbReference>
<feature type="region of interest" description="Disordered" evidence="7">
    <location>
        <begin position="68"/>
        <end position="89"/>
    </location>
</feature>
<protein>
    <recommendedName>
        <fullName evidence="6">Mitochondrial inner membrane protease ATP23</fullName>
        <ecNumber evidence="6">3.4.24.-</ecNumber>
    </recommendedName>
</protein>
<organism evidence="8 9">
    <name type="scientific">Triparma columacea</name>
    <dbReference type="NCBI Taxonomy" id="722753"/>
    <lineage>
        <taxon>Eukaryota</taxon>
        <taxon>Sar</taxon>
        <taxon>Stramenopiles</taxon>
        <taxon>Ochrophyta</taxon>
        <taxon>Bolidophyceae</taxon>
        <taxon>Parmales</taxon>
        <taxon>Triparmaceae</taxon>
        <taxon>Triparma</taxon>
    </lineage>
</organism>
<keyword evidence="5 6" id="KW-0482">Metalloprotease</keyword>
<dbReference type="GO" id="GO:0034982">
    <property type="term" value="P:mitochondrial protein processing"/>
    <property type="evidence" value="ECO:0007669"/>
    <property type="project" value="TreeGrafter"/>
</dbReference>
<keyword evidence="3 6" id="KW-0479">Metal-binding</keyword>
<dbReference type="PANTHER" id="PTHR21711:SF0">
    <property type="entry name" value="MITOCHONDRIAL INNER MEMBRANE PROTEASE ATP23 HOMOLOG"/>
    <property type="match status" value="1"/>
</dbReference>